<feature type="compositionally biased region" description="Low complexity" evidence="1">
    <location>
        <begin position="117"/>
        <end position="134"/>
    </location>
</feature>
<feature type="compositionally biased region" description="Low complexity" evidence="1">
    <location>
        <begin position="26"/>
        <end position="110"/>
    </location>
</feature>
<name>A0ABN9UCH1_9DINO</name>
<protein>
    <submittedName>
        <fullName evidence="2">Uncharacterized protein</fullName>
    </submittedName>
</protein>
<sequence length="393" mass="39106">MMTGKAPQLVAPQRMPTGAPLPPAAPSRAAAPSRPTARPSAAAPARPAGPTVAPGAAQDSAAPAGKPSQAAAVFRAPAPSAARPQPLVTPSAAALLAGAAEGPPQEAAPAGHGGAHGQAAGAAQPKALAPLRAPRTPPLRRGSSHGEAPGDTAHKAPRTEATPHCAQDGPRDGGYPLSGCGGSSSSTAGPRQLQLALPPPARPWETQVAWDTSAGAFGTAWGTHGAVGPGGAAAAPLAGPAPADASSQALVPFNAAWQQQPPGAAPPAELHPRAQPLLGGFGGLPPGPLDPLVWLGEDGGWAPGRAPGADLQAPRYISQGTCNPPGPCREGCRCNQVASNPRDLEKPWLEDKAGPGQGMIHPWSRAPPLPAPQSSPQPPPFQVCTTSVTTRRR</sequence>
<proteinExistence type="predicted"/>
<feature type="compositionally biased region" description="Pro residues" evidence="1">
    <location>
        <begin position="365"/>
        <end position="381"/>
    </location>
</feature>
<feature type="region of interest" description="Disordered" evidence="1">
    <location>
        <begin position="1"/>
        <end position="198"/>
    </location>
</feature>
<evidence type="ECO:0000256" key="1">
    <source>
        <dbReference type="SAM" id="MobiDB-lite"/>
    </source>
</evidence>
<comment type="caution">
    <text evidence="2">The sequence shown here is derived from an EMBL/GenBank/DDBJ whole genome shotgun (WGS) entry which is preliminary data.</text>
</comment>
<organism evidence="2 3">
    <name type="scientific">Prorocentrum cordatum</name>
    <dbReference type="NCBI Taxonomy" id="2364126"/>
    <lineage>
        <taxon>Eukaryota</taxon>
        <taxon>Sar</taxon>
        <taxon>Alveolata</taxon>
        <taxon>Dinophyceae</taxon>
        <taxon>Prorocentrales</taxon>
        <taxon>Prorocentraceae</taxon>
        <taxon>Prorocentrum</taxon>
    </lineage>
</organism>
<reference evidence="2" key="1">
    <citation type="submission" date="2023-10" db="EMBL/GenBank/DDBJ databases">
        <authorList>
            <person name="Chen Y."/>
            <person name="Shah S."/>
            <person name="Dougan E. K."/>
            <person name="Thang M."/>
            <person name="Chan C."/>
        </authorList>
    </citation>
    <scope>NUCLEOTIDE SEQUENCE [LARGE SCALE GENOMIC DNA]</scope>
</reference>
<feature type="compositionally biased region" description="Low complexity" evidence="1">
    <location>
        <begin position="173"/>
        <end position="196"/>
    </location>
</feature>
<gene>
    <name evidence="2" type="ORF">PCOR1329_LOCUS47325</name>
</gene>
<feature type="compositionally biased region" description="Polar residues" evidence="1">
    <location>
        <begin position="383"/>
        <end position="393"/>
    </location>
</feature>
<keyword evidence="3" id="KW-1185">Reference proteome</keyword>
<evidence type="ECO:0000313" key="2">
    <source>
        <dbReference type="EMBL" id="CAK0857145.1"/>
    </source>
</evidence>
<feature type="compositionally biased region" description="Basic and acidic residues" evidence="1">
    <location>
        <begin position="342"/>
        <end position="353"/>
    </location>
</feature>
<evidence type="ECO:0000313" key="3">
    <source>
        <dbReference type="Proteomes" id="UP001189429"/>
    </source>
</evidence>
<dbReference type="Proteomes" id="UP001189429">
    <property type="component" value="Unassembled WGS sequence"/>
</dbReference>
<feature type="region of interest" description="Disordered" evidence="1">
    <location>
        <begin position="339"/>
        <end position="393"/>
    </location>
</feature>
<dbReference type="EMBL" id="CAUYUJ010015703">
    <property type="protein sequence ID" value="CAK0857145.1"/>
    <property type="molecule type" value="Genomic_DNA"/>
</dbReference>
<accession>A0ABN9UCH1</accession>